<accession>U1HXS0</accession>
<evidence type="ECO:0000259" key="1">
    <source>
        <dbReference type="Pfam" id="PF24476"/>
    </source>
</evidence>
<feature type="domain" description="DUF7580" evidence="1">
    <location>
        <begin position="10"/>
        <end position="160"/>
    </location>
</feature>
<dbReference type="OMA" id="WRSEDIH"/>
<dbReference type="InterPro" id="IPR056002">
    <property type="entry name" value="DUF7580"/>
</dbReference>
<reference evidence="3" key="1">
    <citation type="journal article" date="2014" name="BMC Genomics">
        <title>Genome characteristics reveal the impact of lichenization on lichen-forming fungus Endocarpon pusillum Hedwig (Verrucariales, Ascomycota).</title>
        <authorList>
            <person name="Wang Y.-Y."/>
            <person name="Liu B."/>
            <person name="Zhang X.-Y."/>
            <person name="Zhou Q.-M."/>
            <person name="Zhang T."/>
            <person name="Li H."/>
            <person name="Yu Y.-F."/>
            <person name="Zhang X.-L."/>
            <person name="Hao X.-Y."/>
            <person name="Wang M."/>
            <person name="Wang L."/>
            <person name="Wei J.-C."/>
        </authorList>
    </citation>
    <scope>NUCLEOTIDE SEQUENCE [LARGE SCALE GENOMIC DNA]</scope>
    <source>
        <strain evidence="3">Z07020 / HMAS-L-300199</strain>
    </source>
</reference>
<protein>
    <recommendedName>
        <fullName evidence="1">DUF7580 domain-containing protein</fullName>
    </recommendedName>
</protein>
<gene>
    <name evidence="2" type="ORF">EPUS_04600</name>
</gene>
<dbReference type="RefSeq" id="XP_007787066.1">
    <property type="nucleotide sequence ID" value="XM_007788876.1"/>
</dbReference>
<organism evidence="2 3">
    <name type="scientific">Endocarpon pusillum (strain Z07020 / HMAS-L-300199)</name>
    <name type="common">Lichen-forming fungus</name>
    <dbReference type="NCBI Taxonomy" id="1263415"/>
    <lineage>
        <taxon>Eukaryota</taxon>
        <taxon>Fungi</taxon>
        <taxon>Dikarya</taxon>
        <taxon>Ascomycota</taxon>
        <taxon>Pezizomycotina</taxon>
        <taxon>Eurotiomycetes</taxon>
        <taxon>Chaetothyriomycetidae</taxon>
        <taxon>Verrucariales</taxon>
        <taxon>Verrucariaceae</taxon>
        <taxon>Endocarpon</taxon>
    </lineage>
</organism>
<sequence>MPYNVIPQLERIRLATRLSTTLLFFHSTPWLKDTWCSDDVFFQGIDFKMPQYLPDLNEPYVDVALKDAHAPVPRTSTLQRGNFAPNPFLFGLGVMLLEVSFEAPLRSLQQPVDIHTGQEDRNTEFFRAKRVSKSASRPLGDRYTKIVRKCLSCDFGEGDDLNEIPLQEAVNCSVVHELDLLEKKLYEFSILMNESCILRGYQEEGLTPADRPCRVARVRLPERE</sequence>
<evidence type="ECO:0000313" key="2">
    <source>
        <dbReference type="EMBL" id="ERF75620.1"/>
    </source>
</evidence>
<keyword evidence="3" id="KW-1185">Reference proteome</keyword>
<dbReference type="Pfam" id="PF24476">
    <property type="entry name" value="DUF7580"/>
    <property type="match status" value="1"/>
</dbReference>
<dbReference type="PANTHER" id="PTHR35186">
    <property type="entry name" value="ANK_REP_REGION DOMAIN-CONTAINING PROTEIN"/>
    <property type="match status" value="1"/>
</dbReference>
<proteinExistence type="predicted"/>
<dbReference type="OrthoDB" id="20872at2759"/>
<dbReference type="EMBL" id="KE720802">
    <property type="protein sequence ID" value="ERF75620.1"/>
    <property type="molecule type" value="Genomic_DNA"/>
</dbReference>
<evidence type="ECO:0000313" key="3">
    <source>
        <dbReference type="Proteomes" id="UP000019373"/>
    </source>
</evidence>
<dbReference type="PANTHER" id="PTHR35186:SF4">
    <property type="entry name" value="PRION-INHIBITION AND PROPAGATION HELO DOMAIN-CONTAINING PROTEIN"/>
    <property type="match status" value="1"/>
</dbReference>
<dbReference type="HOGENOM" id="CLU_092509_0_0_1"/>
<name>U1HXS0_ENDPU</name>
<dbReference type="Proteomes" id="UP000019373">
    <property type="component" value="Unassembled WGS sequence"/>
</dbReference>
<dbReference type="AlphaFoldDB" id="U1HXS0"/>
<dbReference type="GeneID" id="19239555"/>